<keyword evidence="11" id="KW-1185">Reference proteome</keyword>
<comment type="catalytic activity">
    <reaction evidence="8">
        <text>a secondary alcohol + NAD(+) = a ketone + NADH + H(+)</text>
        <dbReference type="Rhea" id="RHEA:10740"/>
        <dbReference type="ChEBI" id="CHEBI:15378"/>
        <dbReference type="ChEBI" id="CHEBI:17087"/>
        <dbReference type="ChEBI" id="CHEBI:35681"/>
        <dbReference type="ChEBI" id="CHEBI:57540"/>
        <dbReference type="ChEBI" id="CHEBI:57945"/>
        <dbReference type="EC" id="1.1.1.1"/>
    </reaction>
</comment>
<dbReference type="GO" id="GO:0005829">
    <property type="term" value="C:cytosol"/>
    <property type="evidence" value="ECO:0007669"/>
    <property type="project" value="TreeGrafter"/>
</dbReference>
<dbReference type="Gene3D" id="3.40.50.720">
    <property type="entry name" value="NAD(P)-binding Rossmann-like Domain"/>
    <property type="match status" value="1"/>
</dbReference>
<reference evidence="10" key="1">
    <citation type="submission" date="2016-11" db="EMBL/GenBank/DDBJ databases">
        <title>The genome of Nicotiana attenuata.</title>
        <authorList>
            <person name="Xu S."/>
            <person name="Brockmoeller T."/>
            <person name="Gaquerel E."/>
            <person name="Navarro A."/>
            <person name="Kuhl H."/>
            <person name="Gase K."/>
            <person name="Ling Z."/>
            <person name="Zhou W."/>
            <person name="Kreitzer C."/>
            <person name="Stanke M."/>
            <person name="Tang H."/>
            <person name="Lyons E."/>
            <person name="Pandey P."/>
            <person name="Pandey S.P."/>
            <person name="Timmermann B."/>
            <person name="Baldwin I.T."/>
        </authorList>
    </citation>
    <scope>NUCLEOTIDE SEQUENCE [LARGE SCALE GENOMIC DNA]</scope>
    <source>
        <strain evidence="10">UT</strain>
    </source>
</reference>
<evidence type="ECO:0000256" key="6">
    <source>
        <dbReference type="ARBA" id="ARBA00022833"/>
    </source>
</evidence>
<dbReference type="EC" id="1.1.1.1" evidence="3"/>
<dbReference type="PANTHER" id="PTHR43880:SF40">
    <property type="entry name" value="ALCOHOL DEHYDROGENASE 2"/>
    <property type="match status" value="1"/>
</dbReference>
<dbReference type="GO" id="GO:0004022">
    <property type="term" value="F:alcohol dehydrogenase (NAD+) activity"/>
    <property type="evidence" value="ECO:0007669"/>
    <property type="project" value="UniProtKB-EC"/>
</dbReference>
<protein>
    <recommendedName>
        <fullName evidence="3">alcohol dehydrogenase</fullName>
        <ecNumber evidence="3">1.1.1.1</ecNumber>
    </recommendedName>
</protein>
<dbReference type="Gene3D" id="3.90.180.10">
    <property type="entry name" value="Medium-chain alcohol dehydrogenases, catalytic domain"/>
    <property type="match status" value="2"/>
</dbReference>
<keyword evidence="7" id="KW-0520">NAD</keyword>
<evidence type="ECO:0000256" key="2">
    <source>
        <dbReference type="ARBA" id="ARBA00008072"/>
    </source>
</evidence>
<comment type="subcellular location">
    <subcellularLocation>
        <location evidence="1">Cytoplasm</location>
    </subcellularLocation>
</comment>
<evidence type="ECO:0000256" key="8">
    <source>
        <dbReference type="ARBA" id="ARBA00049164"/>
    </source>
</evidence>
<dbReference type="STRING" id="49451.A0A1J6JWU8"/>
<evidence type="ECO:0000256" key="4">
    <source>
        <dbReference type="ARBA" id="ARBA00022490"/>
    </source>
</evidence>
<evidence type="ECO:0000256" key="5">
    <source>
        <dbReference type="ARBA" id="ARBA00022723"/>
    </source>
</evidence>
<feature type="non-terminal residue" evidence="10">
    <location>
        <position position="165"/>
    </location>
</feature>
<gene>
    <name evidence="10" type="primary">ADH1_2</name>
    <name evidence="10" type="ORF">A4A49_53372</name>
</gene>
<dbReference type="OMA" id="YELVEWK"/>
<dbReference type="EMBL" id="MJEQ01004754">
    <property type="protein sequence ID" value="OIT20932.1"/>
    <property type="molecule type" value="Genomic_DNA"/>
</dbReference>
<evidence type="ECO:0000256" key="1">
    <source>
        <dbReference type="ARBA" id="ARBA00004496"/>
    </source>
</evidence>
<dbReference type="SUPFAM" id="SSF50129">
    <property type="entry name" value="GroES-like"/>
    <property type="match status" value="2"/>
</dbReference>
<dbReference type="InterPro" id="IPR011032">
    <property type="entry name" value="GroES-like_sf"/>
</dbReference>
<dbReference type="SMR" id="A0A1J6JWU8"/>
<evidence type="ECO:0000313" key="11">
    <source>
        <dbReference type="Proteomes" id="UP000187609"/>
    </source>
</evidence>
<comment type="similarity">
    <text evidence="2">Belongs to the zinc-containing alcohol dehydrogenase family.</text>
</comment>
<sequence length="165" mass="18871">MRSILRINTDTGVMIHDGQSRFSINGKPICHLVGTSTFSEYSVIHVGCVAKIRPLGPLDKFCPHLWNLYWYRRRKQSWGVAVLVGLPHKEAAFMTPYELVEWKDLKGTFFGNCKPHSGLPSAVEKCMNKELELEKFITHKFPFAEINKAFDLMLKEEGLPCICRS</sequence>
<name>A0A1J6JWU8_NICAT</name>
<dbReference type="GO" id="GO:0051903">
    <property type="term" value="F:S-(hydroxymethyl)glutathione dehydrogenase [NAD(P)+] activity"/>
    <property type="evidence" value="ECO:0007669"/>
    <property type="project" value="TreeGrafter"/>
</dbReference>
<evidence type="ECO:0000256" key="3">
    <source>
        <dbReference type="ARBA" id="ARBA00013190"/>
    </source>
</evidence>
<dbReference type="PANTHER" id="PTHR43880">
    <property type="entry name" value="ALCOHOL DEHYDROGENASE"/>
    <property type="match status" value="1"/>
</dbReference>
<proteinExistence type="inferred from homology"/>
<dbReference type="GO" id="GO:0008270">
    <property type="term" value="F:zinc ion binding"/>
    <property type="evidence" value="ECO:0007669"/>
    <property type="project" value="TreeGrafter"/>
</dbReference>
<evidence type="ECO:0000256" key="9">
    <source>
        <dbReference type="ARBA" id="ARBA00049243"/>
    </source>
</evidence>
<keyword evidence="4" id="KW-0963">Cytoplasm</keyword>
<evidence type="ECO:0000313" key="10">
    <source>
        <dbReference type="EMBL" id="OIT20932.1"/>
    </source>
</evidence>
<accession>A0A1J6JWU8</accession>
<dbReference type="Proteomes" id="UP000187609">
    <property type="component" value="Unassembled WGS sequence"/>
</dbReference>
<dbReference type="AlphaFoldDB" id="A0A1J6JWU8"/>
<keyword evidence="5" id="KW-0479">Metal-binding</keyword>
<dbReference type="GO" id="GO:0046294">
    <property type="term" value="P:formaldehyde catabolic process"/>
    <property type="evidence" value="ECO:0007669"/>
    <property type="project" value="TreeGrafter"/>
</dbReference>
<keyword evidence="6" id="KW-0862">Zinc</keyword>
<comment type="catalytic activity">
    <reaction evidence="9">
        <text>a primary alcohol + NAD(+) = an aldehyde + NADH + H(+)</text>
        <dbReference type="Rhea" id="RHEA:10736"/>
        <dbReference type="ChEBI" id="CHEBI:15378"/>
        <dbReference type="ChEBI" id="CHEBI:15734"/>
        <dbReference type="ChEBI" id="CHEBI:17478"/>
        <dbReference type="ChEBI" id="CHEBI:57540"/>
        <dbReference type="ChEBI" id="CHEBI:57945"/>
        <dbReference type="EC" id="1.1.1.1"/>
    </reaction>
</comment>
<dbReference type="Gramene" id="OIT20932">
    <property type="protein sequence ID" value="OIT20932"/>
    <property type="gene ID" value="A4A49_53372"/>
</dbReference>
<evidence type="ECO:0000256" key="7">
    <source>
        <dbReference type="ARBA" id="ARBA00023027"/>
    </source>
</evidence>
<comment type="caution">
    <text evidence="10">The sequence shown here is derived from an EMBL/GenBank/DDBJ whole genome shotgun (WGS) entry which is preliminary data.</text>
</comment>
<organism evidence="10 11">
    <name type="scientific">Nicotiana attenuata</name>
    <name type="common">Coyote tobacco</name>
    <dbReference type="NCBI Taxonomy" id="49451"/>
    <lineage>
        <taxon>Eukaryota</taxon>
        <taxon>Viridiplantae</taxon>
        <taxon>Streptophyta</taxon>
        <taxon>Embryophyta</taxon>
        <taxon>Tracheophyta</taxon>
        <taxon>Spermatophyta</taxon>
        <taxon>Magnoliopsida</taxon>
        <taxon>eudicotyledons</taxon>
        <taxon>Gunneridae</taxon>
        <taxon>Pentapetalae</taxon>
        <taxon>asterids</taxon>
        <taxon>lamiids</taxon>
        <taxon>Solanales</taxon>
        <taxon>Solanaceae</taxon>
        <taxon>Nicotianoideae</taxon>
        <taxon>Nicotianeae</taxon>
        <taxon>Nicotiana</taxon>
    </lineage>
</organism>